<keyword evidence="4" id="KW-0862">Zinc</keyword>
<comment type="caution">
    <text evidence="10">The sequence shown here is derived from an EMBL/GenBank/DDBJ whole genome shotgun (WGS) entry which is preliminary data.</text>
</comment>
<comment type="pathway">
    <text evidence="5">Protein degradation; proteasomal ubiquitin-dependent pathway.</text>
</comment>
<gene>
    <name evidence="10" type="ORF">RDWZM_008193</name>
</gene>
<evidence type="ECO:0000313" key="11">
    <source>
        <dbReference type="Proteomes" id="UP001142055"/>
    </source>
</evidence>
<dbReference type="InterPro" id="IPR007717">
    <property type="entry name" value="NPL4_C"/>
</dbReference>
<protein>
    <recommendedName>
        <fullName evidence="6">Nuclear protein localization protein 4 homolog</fullName>
    </recommendedName>
</protein>
<dbReference type="SUPFAM" id="SSF90209">
    <property type="entry name" value="Ran binding protein zinc finger-like"/>
    <property type="match status" value="1"/>
</dbReference>
<dbReference type="SUPFAM" id="SSF54236">
    <property type="entry name" value="Ubiquitin-like"/>
    <property type="match status" value="1"/>
</dbReference>
<dbReference type="OMA" id="KWSRTGR"/>
<feature type="domain" description="MPN" evidence="9">
    <location>
        <begin position="244"/>
        <end position="382"/>
    </location>
</feature>
<evidence type="ECO:0000256" key="1">
    <source>
        <dbReference type="ARBA" id="ARBA00011025"/>
    </source>
</evidence>
<accession>A0A9Q0M101</accession>
<dbReference type="GO" id="GO:0008270">
    <property type="term" value="F:zinc ion binding"/>
    <property type="evidence" value="ECO:0007669"/>
    <property type="project" value="UniProtKB-KW"/>
</dbReference>
<proteinExistence type="inferred from homology"/>
<dbReference type="Pfam" id="PF05021">
    <property type="entry name" value="NPL4"/>
    <property type="match status" value="1"/>
</dbReference>
<reference evidence="10" key="1">
    <citation type="submission" date="2022-12" db="EMBL/GenBank/DDBJ databases">
        <title>Genome assemblies of Blomia tropicalis.</title>
        <authorList>
            <person name="Cui Y."/>
        </authorList>
    </citation>
    <scope>NUCLEOTIDE SEQUENCE</scope>
    <source>
        <tissue evidence="10">Adult mites</tissue>
    </source>
</reference>
<evidence type="ECO:0000256" key="4">
    <source>
        <dbReference type="ARBA" id="ARBA00022833"/>
    </source>
</evidence>
<dbReference type="PANTHER" id="PTHR12710:SF0">
    <property type="entry name" value="NUCLEAR PROTEIN LOCALIZATION PROTEIN 4 HOMOLOG"/>
    <property type="match status" value="1"/>
</dbReference>
<evidence type="ECO:0000256" key="7">
    <source>
        <dbReference type="PROSITE-ProRule" id="PRU00322"/>
    </source>
</evidence>
<dbReference type="PROSITE" id="PS50249">
    <property type="entry name" value="MPN"/>
    <property type="match status" value="1"/>
</dbReference>
<dbReference type="EMBL" id="JAPWDV010000003">
    <property type="protein sequence ID" value="KAJ6217036.1"/>
    <property type="molecule type" value="Genomic_DNA"/>
</dbReference>
<evidence type="ECO:0000256" key="5">
    <source>
        <dbReference type="ARBA" id="ARBA00060618"/>
    </source>
</evidence>
<dbReference type="InterPro" id="IPR029071">
    <property type="entry name" value="Ubiquitin-like_domsf"/>
</dbReference>
<dbReference type="PROSITE" id="PS01358">
    <property type="entry name" value="ZF_RANBP2_1"/>
    <property type="match status" value="1"/>
</dbReference>
<evidence type="ECO:0000256" key="2">
    <source>
        <dbReference type="ARBA" id="ARBA00022723"/>
    </source>
</evidence>
<dbReference type="InterPro" id="IPR037518">
    <property type="entry name" value="MPN"/>
</dbReference>
<dbReference type="Proteomes" id="UP001142055">
    <property type="component" value="Chromosome 3"/>
</dbReference>
<dbReference type="InterPro" id="IPR001876">
    <property type="entry name" value="Znf_RanBP2"/>
</dbReference>
<dbReference type="InterPro" id="IPR016563">
    <property type="entry name" value="Npl4"/>
</dbReference>
<dbReference type="InterPro" id="IPR036443">
    <property type="entry name" value="Znf_RanBP2_sf"/>
</dbReference>
<evidence type="ECO:0000256" key="3">
    <source>
        <dbReference type="ARBA" id="ARBA00022771"/>
    </source>
</evidence>
<dbReference type="CDD" id="cd08061">
    <property type="entry name" value="MPN_NPL4"/>
    <property type="match status" value="1"/>
</dbReference>
<dbReference type="PANTHER" id="PTHR12710">
    <property type="entry name" value="NUCLEAR PROTEIN LOCALIZATION 4"/>
    <property type="match status" value="1"/>
</dbReference>
<dbReference type="GO" id="GO:0005634">
    <property type="term" value="C:nucleus"/>
    <property type="evidence" value="ECO:0007669"/>
    <property type="project" value="TreeGrafter"/>
</dbReference>
<evidence type="ECO:0000256" key="6">
    <source>
        <dbReference type="ARBA" id="ARBA00074519"/>
    </source>
</evidence>
<dbReference type="GO" id="GO:0031625">
    <property type="term" value="F:ubiquitin protein ligase binding"/>
    <property type="evidence" value="ECO:0007669"/>
    <property type="project" value="TreeGrafter"/>
</dbReference>
<evidence type="ECO:0000313" key="10">
    <source>
        <dbReference type="EMBL" id="KAJ6217036.1"/>
    </source>
</evidence>
<keyword evidence="3 7" id="KW-0863">Zinc-finger</keyword>
<dbReference type="SMART" id="SM00547">
    <property type="entry name" value="ZnF_RBZ"/>
    <property type="match status" value="1"/>
</dbReference>
<dbReference type="Pfam" id="PF05020">
    <property type="entry name" value="zf-NPL4"/>
    <property type="match status" value="1"/>
</dbReference>
<organism evidence="10 11">
    <name type="scientific">Blomia tropicalis</name>
    <name type="common">Mite</name>
    <dbReference type="NCBI Taxonomy" id="40697"/>
    <lineage>
        <taxon>Eukaryota</taxon>
        <taxon>Metazoa</taxon>
        <taxon>Ecdysozoa</taxon>
        <taxon>Arthropoda</taxon>
        <taxon>Chelicerata</taxon>
        <taxon>Arachnida</taxon>
        <taxon>Acari</taxon>
        <taxon>Acariformes</taxon>
        <taxon>Sarcoptiformes</taxon>
        <taxon>Astigmata</taxon>
        <taxon>Glycyphagoidea</taxon>
        <taxon>Echimyopodidae</taxon>
        <taxon>Blomia</taxon>
    </lineage>
</organism>
<keyword evidence="11" id="KW-1185">Reference proteome</keyword>
<dbReference type="GO" id="GO:0043130">
    <property type="term" value="F:ubiquitin binding"/>
    <property type="evidence" value="ECO:0007669"/>
    <property type="project" value="TreeGrafter"/>
</dbReference>
<sequence length="635" mass="72658">MMTCLICLCYCDFNPVVNMIIRVQSPDGAKRFNCNPADSTSTLFRMIQEEYKIDDIFSFSLFKDNASKYQISMHERKSLKDFNLNHGDLIYLKSNNKMETNSTTSRNNFSQTMVHSNPVEQSHIHVELDEVDKILNKQDGLIEKKNSNFCRHGDNAKCVHCTPIEPYDEGYMKEHNIKHMSFHSHIRKLKHGIDKGKFASLENISCKIKPGCKGHAPWPDGICTKCQPSAITLNPQTYRHVDNVTFENTAIVENFLNYWRTSGHQRVGFLYGYYDTFKDVPLGIRARVVAIYEPPQETTRDMVRLALEQMNLTDVDSIAHTLGYQRIGWIFTDLVPDDKQKGTVKHIRSADTFFLSAQECIMAGHFQNCHPNPCQLSTSGYFGSKFVTVCITGDKENQVHMEAYQVSNQCMALVNDKCLIPTKDAFELAYVRESTRDQYVPDVFYKQKDKYGNNVTQIARPLPIEYLLVDVPVSTPKEQIYTFNPLTHLKPFPIENRLIEGHLQDFNSLAQYMSQFSKEQFLEAISDLHLLFYISTMDTLPLKESMEPILQAVKTKNRSLANQWAASDKWATVEQLMLAHGLQDFPSTSGTFNSDTNESSTSTNAVQNSQTWSCQYCTFENEGHKTSCDMCNLPK</sequence>
<keyword evidence="2" id="KW-0479">Metal-binding</keyword>
<dbReference type="PIRSF" id="PIRSF010052">
    <property type="entry name" value="Polyub_prc_Npl4"/>
    <property type="match status" value="1"/>
</dbReference>
<feature type="domain" description="RanBP2-type" evidence="8">
    <location>
        <begin position="608"/>
        <end position="635"/>
    </location>
</feature>
<evidence type="ECO:0000259" key="8">
    <source>
        <dbReference type="PROSITE" id="PS50199"/>
    </source>
</evidence>
<dbReference type="PROSITE" id="PS50199">
    <property type="entry name" value="ZF_RANBP2_2"/>
    <property type="match status" value="1"/>
</dbReference>
<dbReference type="AlphaFoldDB" id="A0A9Q0M101"/>
<dbReference type="InterPro" id="IPR024682">
    <property type="entry name" value="Npl4_Ub-like_dom"/>
</dbReference>
<name>A0A9Q0M101_BLOTA</name>
<dbReference type="FunFam" id="3.40.140.10:FF:000012">
    <property type="entry name" value="nuclear protein localization protein 4 homolog"/>
    <property type="match status" value="1"/>
</dbReference>
<dbReference type="Pfam" id="PF11543">
    <property type="entry name" value="UN_NPL4"/>
    <property type="match status" value="1"/>
</dbReference>
<comment type="similarity">
    <text evidence="1">Belongs to the NPL4 family.</text>
</comment>
<dbReference type="Gene3D" id="3.10.20.90">
    <property type="entry name" value="Phosphatidylinositol 3-kinase Catalytic Subunit, Chain A, domain 1"/>
    <property type="match status" value="1"/>
</dbReference>
<dbReference type="InterPro" id="IPR007716">
    <property type="entry name" value="NPL4_Zn-bd_put"/>
</dbReference>
<dbReference type="GO" id="GO:0006511">
    <property type="term" value="P:ubiquitin-dependent protein catabolic process"/>
    <property type="evidence" value="ECO:0007669"/>
    <property type="project" value="InterPro"/>
</dbReference>
<evidence type="ECO:0000259" key="9">
    <source>
        <dbReference type="PROSITE" id="PS50249"/>
    </source>
</evidence>